<evidence type="ECO:0000313" key="2">
    <source>
        <dbReference type="EMBL" id="KAJ8049212.1"/>
    </source>
</evidence>
<proteinExistence type="predicted"/>
<dbReference type="AlphaFoldDB" id="A0A9Q1HGP1"/>
<accession>A0A9Q1HGP1</accession>
<dbReference type="Gene3D" id="1.10.10.60">
    <property type="entry name" value="Homeodomain-like"/>
    <property type="match status" value="1"/>
</dbReference>
<dbReference type="EMBL" id="JAIZAY010000001">
    <property type="protein sequence ID" value="KAJ8049212.1"/>
    <property type="molecule type" value="Genomic_DNA"/>
</dbReference>
<dbReference type="InterPro" id="IPR009057">
    <property type="entry name" value="Homeodomain-like_sf"/>
</dbReference>
<feature type="domain" description="HTH psq-type" evidence="1">
    <location>
        <begin position="19"/>
        <end position="51"/>
    </location>
</feature>
<organism evidence="2 3">
    <name type="scientific">Holothuria leucospilota</name>
    <name type="common">Black long sea cucumber</name>
    <name type="synonym">Mertensiothuria leucospilota</name>
    <dbReference type="NCBI Taxonomy" id="206669"/>
    <lineage>
        <taxon>Eukaryota</taxon>
        <taxon>Metazoa</taxon>
        <taxon>Echinodermata</taxon>
        <taxon>Eleutherozoa</taxon>
        <taxon>Echinozoa</taxon>
        <taxon>Holothuroidea</taxon>
        <taxon>Aspidochirotacea</taxon>
        <taxon>Aspidochirotida</taxon>
        <taxon>Holothuriidae</taxon>
        <taxon>Holothuria</taxon>
    </lineage>
</organism>
<evidence type="ECO:0000313" key="3">
    <source>
        <dbReference type="Proteomes" id="UP001152320"/>
    </source>
</evidence>
<dbReference type="SUPFAM" id="SSF46689">
    <property type="entry name" value="Homeodomain-like"/>
    <property type="match status" value="1"/>
</dbReference>
<dbReference type="Pfam" id="PF05225">
    <property type="entry name" value="HTH_psq"/>
    <property type="match status" value="1"/>
</dbReference>
<dbReference type="OrthoDB" id="71166at2759"/>
<evidence type="ECO:0000259" key="1">
    <source>
        <dbReference type="Pfam" id="PF05225"/>
    </source>
</evidence>
<gene>
    <name evidence="2" type="ORF">HOLleu_01844</name>
</gene>
<name>A0A9Q1HGP1_HOLLE</name>
<dbReference type="Proteomes" id="UP001152320">
    <property type="component" value="Chromosome 1"/>
</dbReference>
<dbReference type="GO" id="GO:0003677">
    <property type="term" value="F:DNA binding"/>
    <property type="evidence" value="ECO:0007669"/>
    <property type="project" value="InterPro"/>
</dbReference>
<comment type="caution">
    <text evidence="2">The sequence shown here is derived from an EMBL/GenBank/DDBJ whole genome shotgun (WGS) entry which is preliminary data.</text>
</comment>
<dbReference type="InterPro" id="IPR007889">
    <property type="entry name" value="HTH_Psq"/>
</dbReference>
<protein>
    <recommendedName>
        <fullName evidence="1">HTH psq-type domain-containing protein</fullName>
    </recommendedName>
</protein>
<reference evidence="2" key="1">
    <citation type="submission" date="2021-10" db="EMBL/GenBank/DDBJ databases">
        <title>Tropical sea cucumber genome reveals ecological adaptation and Cuvierian tubules defense mechanism.</title>
        <authorList>
            <person name="Chen T."/>
        </authorList>
    </citation>
    <scope>NUCLEOTIDE SEQUENCE</scope>
    <source>
        <strain evidence="2">Nanhai2018</strain>
        <tissue evidence="2">Muscle</tissue>
    </source>
</reference>
<keyword evidence="3" id="KW-1185">Reference proteome</keyword>
<sequence length="86" mass="9814">MMLRAGAARKKYRSYTQQALEEAILKIQNGQSSVRNASRTYNIPKTLLDKMKGRCPLKAKSDPNPTLSEEEEEKLVKWICDMNKIG</sequence>